<evidence type="ECO:0000256" key="5">
    <source>
        <dbReference type="ARBA" id="ARBA00022741"/>
    </source>
</evidence>
<gene>
    <name evidence="9" type="ORF">CXQ85_003779</name>
</gene>
<evidence type="ECO:0000313" key="9">
    <source>
        <dbReference type="EMBL" id="PVH23489.1"/>
    </source>
</evidence>
<comment type="similarity">
    <text evidence="1">Belongs to the Clp1 family. NOL9/GRC3 subfamily.</text>
</comment>
<dbReference type="STRING" id="45357.A0A2V1B0Q4"/>
<dbReference type="PANTHER" id="PTHR12755">
    <property type="entry name" value="CLEAVAGE/POLYADENYLATION FACTOR IA SUBUNIT CLP1P"/>
    <property type="match status" value="1"/>
</dbReference>
<evidence type="ECO:0000256" key="2">
    <source>
        <dbReference type="ARBA" id="ARBA00018706"/>
    </source>
</evidence>
<organism evidence="9 10">
    <name type="scientific">Candidozyma haemuli</name>
    <dbReference type="NCBI Taxonomy" id="45357"/>
    <lineage>
        <taxon>Eukaryota</taxon>
        <taxon>Fungi</taxon>
        <taxon>Dikarya</taxon>
        <taxon>Ascomycota</taxon>
        <taxon>Saccharomycotina</taxon>
        <taxon>Pichiomycetes</taxon>
        <taxon>Metschnikowiaceae</taxon>
        <taxon>Candidozyma</taxon>
    </lineage>
</organism>
<evidence type="ECO:0000259" key="8">
    <source>
        <dbReference type="Pfam" id="PF16575"/>
    </source>
</evidence>
<keyword evidence="7" id="KW-0067">ATP-binding</keyword>
<dbReference type="Pfam" id="PF16575">
    <property type="entry name" value="CLP1_P"/>
    <property type="match status" value="1"/>
</dbReference>
<dbReference type="Gene3D" id="3.40.50.300">
    <property type="entry name" value="P-loop containing nucleotide triphosphate hydrolases"/>
    <property type="match status" value="1"/>
</dbReference>
<keyword evidence="4" id="KW-0808">Transferase</keyword>
<dbReference type="GO" id="GO:0051731">
    <property type="term" value="F:polynucleotide 5'-hydroxyl-kinase activity"/>
    <property type="evidence" value="ECO:0007669"/>
    <property type="project" value="InterPro"/>
</dbReference>
<name>A0A2V1B0Q4_9ASCO</name>
<dbReference type="Proteomes" id="UP000244309">
    <property type="component" value="Unassembled WGS sequence"/>
</dbReference>
<keyword evidence="6" id="KW-0418">Kinase</keyword>
<keyword evidence="5" id="KW-0547">Nucleotide-binding</keyword>
<proteinExistence type="inferred from homology"/>
<reference evidence="9 10" key="1">
    <citation type="submission" date="2017-12" db="EMBL/GenBank/DDBJ databases">
        <title>Genome Sequence of a Multidrug-Resistant Candida haemulonii Isolate from a Patient with Chronic Leg Ulcers in Israel.</title>
        <authorList>
            <person name="Chow N.A."/>
            <person name="Gade L."/>
            <person name="Batra D."/>
            <person name="Rowe L.A."/>
            <person name="Ben-Ami R."/>
            <person name="Loparev V.N."/>
            <person name="Litvintseva A.P."/>
        </authorList>
    </citation>
    <scope>NUCLEOTIDE SEQUENCE [LARGE SCALE GENOMIC DNA]</scope>
    <source>
        <strain evidence="9 10">B11899</strain>
    </source>
</reference>
<evidence type="ECO:0000256" key="3">
    <source>
        <dbReference type="ARBA" id="ARBA00019824"/>
    </source>
</evidence>
<dbReference type="InterPro" id="IPR027417">
    <property type="entry name" value="P-loop_NTPase"/>
</dbReference>
<dbReference type="RefSeq" id="XP_025344429.1">
    <property type="nucleotide sequence ID" value="XM_025487413.1"/>
</dbReference>
<evidence type="ECO:0000256" key="1">
    <source>
        <dbReference type="ARBA" id="ARBA00011003"/>
    </source>
</evidence>
<dbReference type="PANTHER" id="PTHR12755:SF3">
    <property type="entry name" value="POLYNUCLEOTIDE 5'-HYDROXYL-KINASE NOL9"/>
    <property type="match status" value="1"/>
</dbReference>
<feature type="domain" description="Clp1 P-loop" evidence="8">
    <location>
        <begin position="195"/>
        <end position="334"/>
    </location>
</feature>
<evidence type="ECO:0000256" key="6">
    <source>
        <dbReference type="ARBA" id="ARBA00022777"/>
    </source>
</evidence>
<dbReference type="EMBL" id="PKFO01000011">
    <property type="protein sequence ID" value="PVH23489.1"/>
    <property type="molecule type" value="Genomic_DNA"/>
</dbReference>
<dbReference type="OrthoDB" id="4054781at2759"/>
<dbReference type="GO" id="GO:0005524">
    <property type="term" value="F:ATP binding"/>
    <property type="evidence" value="ECO:0007669"/>
    <property type="project" value="UniProtKB-KW"/>
</dbReference>
<protein>
    <recommendedName>
        <fullName evidence="3">Polynucleotide 5'-hydroxyl-kinase GRC3</fullName>
    </recommendedName>
    <alternativeName>
        <fullName evidence="2">Polynucleotide 5'-hydroxyl-kinase grc3</fullName>
    </alternativeName>
</protein>
<keyword evidence="10" id="KW-1185">Reference proteome</keyword>
<dbReference type="VEuPathDB" id="FungiDB:CXQ85_003779"/>
<dbReference type="GeneID" id="37009109"/>
<evidence type="ECO:0000256" key="7">
    <source>
        <dbReference type="ARBA" id="ARBA00022840"/>
    </source>
</evidence>
<dbReference type="AlphaFoldDB" id="A0A2V1B0Q4"/>
<dbReference type="GO" id="GO:0005634">
    <property type="term" value="C:nucleus"/>
    <property type="evidence" value="ECO:0007669"/>
    <property type="project" value="TreeGrafter"/>
</dbReference>
<accession>A0A2V1B0Q4</accession>
<comment type="caution">
    <text evidence="9">The sequence shown here is derived from an EMBL/GenBank/DDBJ whole genome shotgun (WGS) entry which is preliminary data.</text>
</comment>
<dbReference type="GO" id="GO:0000448">
    <property type="term" value="P:cleavage in ITS2 between 5.8S rRNA and LSU-rRNA of tricistronic rRNA transcript (SSU-rRNA, 5.8S rRNA, LSU-rRNA)"/>
    <property type="evidence" value="ECO:0007669"/>
    <property type="project" value="TreeGrafter"/>
</dbReference>
<evidence type="ECO:0000256" key="4">
    <source>
        <dbReference type="ARBA" id="ARBA00022679"/>
    </source>
</evidence>
<dbReference type="InterPro" id="IPR032319">
    <property type="entry name" value="CLP1_P"/>
</dbReference>
<evidence type="ECO:0000313" key="10">
    <source>
        <dbReference type="Proteomes" id="UP000244309"/>
    </source>
</evidence>
<sequence>MSAFAAFNQSSKNSSESSLFNAALSNTITKSSIKANPKNSIFADDSIILGLNKDDYIIVNGTYELTILKGDVLVNNLFKLGQGKSYPIITNAYQSLPVICGMEGSSKKQESILPAYTSVVKISNLDTGLQHVGHVSPKLSDSYFLGRSSPYTFEVVEEPQENVMGFRVNSSTHRAITEVSEKLLSGEIKSSLVVGAAFCGKSTFAHTFLNYLLFNGSTDVVVIDLDPNSGKFSFPGCLALTVHSHPSIGVHTPTDRLENESVYYGHSNPTALPTYYVKCVEQLKEAYMATWKHLPLIINAPPTIKGLGRELLARITEMFHDLDPTLVYLSQNDSLTIEDFDVDEFEVQDNPDDEVLADLTYTSSYKVHATRRKPKCSGPLAHELATIQYFHRISQFRWDVQSFLVQTPPSVIPFSPNDPRAVPAIASLHQTITSLRRENIQDYIEASLVALCAIDIPRKSLSKTSPQFINTDDFTQHKSTVVCHCIIHSLKLKEGYYLVYLPKDPTTTNRLKQAFSSNQTLAFVKGEGSIPPGEISVPQFTGRNIPYVVPEPLSKVGGVWNIRKNLGRKNQKS</sequence>
<dbReference type="InterPro" id="IPR045116">
    <property type="entry name" value="Clp1/Grc3"/>
</dbReference>